<evidence type="ECO:0000313" key="7">
    <source>
        <dbReference type="EMBL" id="TDE09363.1"/>
    </source>
</evidence>
<feature type="domain" description="Resolvase/invertase-type recombinase catalytic" evidence="6">
    <location>
        <begin position="1"/>
        <end position="135"/>
    </location>
</feature>
<dbReference type="PANTHER" id="PTHR30461">
    <property type="entry name" value="DNA-INVERTASE FROM LAMBDOID PROPHAGE"/>
    <property type="match status" value="1"/>
</dbReference>
<feature type="region of interest" description="Disordered" evidence="5">
    <location>
        <begin position="124"/>
        <end position="146"/>
    </location>
</feature>
<name>A0A4R5DG37_9BACT</name>
<keyword evidence="1" id="KW-0229">DNA integration</keyword>
<dbReference type="PANTHER" id="PTHR30461:SF2">
    <property type="entry name" value="SERINE RECOMBINASE PINE-RELATED"/>
    <property type="match status" value="1"/>
</dbReference>
<protein>
    <submittedName>
        <fullName evidence="7">Recombinase family protein</fullName>
    </submittedName>
</protein>
<dbReference type="Gene3D" id="3.40.50.1390">
    <property type="entry name" value="Resolvase, N-terminal catalytic domain"/>
    <property type="match status" value="1"/>
</dbReference>
<proteinExistence type="predicted"/>
<dbReference type="InterPro" id="IPR006118">
    <property type="entry name" value="Recombinase_CS"/>
</dbReference>
<feature type="active site" description="O-(5'-phospho-DNA)-serine intermediate" evidence="4">
    <location>
        <position position="9"/>
    </location>
</feature>
<dbReference type="AlphaFoldDB" id="A0A4R5DG37"/>
<dbReference type="RefSeq" id="WP_131962133.1">
    <property type="nucleotide sequence ID" value="NZ_SMFL01000020.1"/>
</dbReference>
<keyword evidence="3" id="KW-0233">DNA recombination</keyword>
<evidence type="ECO:0000256" key="5">
    <source>
        <dbReference type="SAM" id="MobiDB-lite"/>
    </source>
</evidence>
<dbReference type="CDD" id="cd03768">
    <property type="entry name" value="SR_ResInv"/>
    <property type="match status" value="1"/>
</dbReference>
<dbReference type="InterPro" id="IPR006119">
    <property type="entry name" value="Resolv_N"/>
</dbReference>
<accession>A0A4R5DG37</accession>
<gene>
    <name evidence="7" type="ORF">E0F88_30545</name>
</gene>
<dbReference type="OrthoDB" id="9797501at2"/>
<sequence length="202" mass="23378">MRIGYVRVSKEEQNQQLQLDALNNYGCDKIYQEKVSGTSKIRPEFERVKDILRKGDELVVWDIDRLGRTTLELIMFVDELNHKGILFKSLSQSLIDTTTETGEFVFKLFALLAEHERKRLIRRTRAGQEAARARGRNGGRPKGLSPHYKEIAPMVIGAYKQERSIRDIMKAFKIPSTATVYKILSENDIQFQDYKKIKTTPK</sequence>
<evidence type="ECO:0000256" key="1">
    <source>
        <dbReference type="ARBA" id="ARBA00022908"/>
    </source>
</evidence>
<evidence type="ECO:0000313" key="8">
    <source>
        <dbReference type="Proteomes" id="UP000294850"/>
    </source>
</evidence>
<keyword evidence="2" id="KW-0238">DNA-binding</keyword>
<organism evidence="7 8">
    <name type="scientific">Dyadobacter psychrotolerans</name>
    <dbReference type="NCBI Taxonomy" id="2541721"/>
    <lineage>
        <taxon>Bacteria</taxon>
        <taxon>Pseudomonadati</taxon>
        <taxon>Bacteroidota</taxon>
        <taxon>Cytophagia</taxon>
        <taxon>Cytophagales</taxon>
        <taxon>Spirosomataceae</taxon>
        <taxon>Dyadobacter</taxon>
    </lineage>
</organism>
<dbReference type="EMBL" id="SMFL01000020">
    <property type="protein sequence ID" value="TDE09363.1"/>
    <property type="molecule type" value="Genomic_DNA"/>
</dbReference>
<evidence type="ECO:0000256" key="2">
    <source>
        <dbReference type="ARBA" id="ARBA00023125"/>
    </source>
</evidence>
<reference evidence="7 8" key="1">
    <citation type="submission" date="2019-03" db="EMBL/GenBank/DDBJ databases">
        <title>Dyadobacter AR-3-6 sp. nov., isolated from arctic soil.</title>
        <authorList>
            <person name="Chaudhary D.K."/>
        </authorList>
    </citation>
    <scope>NUCLEOTIDE SEQUENCE [LARGE SCALE GENOMIC DNA]</scope>
    <source>
        <strain evidence="7 8">AR-3-6</strain>
    </source>
</reference>
<dbReference type="SUPFAM" id="SSF53041">
    <property type="entry name" value="Resolvase-like"/>
    <property type="match status" value="1"/>
</dbReference>
<dbReference type="InterPro" id="IPR050639">
    <property type="entry name" value="SSR_resolvase"/>
</dbReference>
<dbReference type="InterPro" id="IPR036162">
    <property type="entry name" value="Resolvase-like_N_sf"/>
</dbReference>
<evidence type="ECO:0000256" key="4">
    <source>
        <dbReference type="PIRSR" id="PIRSR606118-50"/>
    </source>
</evidence>
<dbReference type="Pfam" id="PF00239">
    <property type="entry name" value="Resolvase"/>
    <property type="match status" value="1"/>
</dbReference>
<evidence type="ECO:0000259" key="6">
    <source>
        <dbReference type="PROSITE" id="PS51736"/>
    </source>
</evidence>
<comment type="caution">
    <text evidence="7">The sequence shown here is derived from an EMBL/GenBank/DDBJ whole genome shotgun (WGS) entry which is preliminary data.</text>
</comment>
<dbReference type="PROSITE" id="PS00398">
    <property type="entry name" value="RECOMBINASES_2"/>
    <property type="match status" value="1"/>
</dbReference>
<dbReference type="PROSITE" id="PS51736">
    <property type="entry name" value="RECOMBINASES_3"/>
    <property type="match status" value="1"/>
</dbReference>
<dbReference type="GO" id="GO:0003677">
    <property type="term" value="F:DNA binding"/>
    <property type="evidence" value="ECO:0007669"/>
    <property type="project" value="UniProtKB-KW"/>
</dbReference>
<evidence type="ECO:0000256" key="3">
    <source>
        <dbReference type="ARBA" id="ARBA00023172"/>
    </source>
</evidence>
<dbReference type="GO" id="GO:0015074">
    <property type="term" value="P:DNA integration"/>
    <property type="evidence" value="ECO:0007669"/>
    <property type="project" value="UniProtKB-KW"/>
</dbReference>
<keyword evidence="8" id="KW-1185">Reference proteome</keyword>
<dbReference type="Proteomes" id="UP000294850">
    <property type="component" value="Unassembled WGS sequence"/>
</dbReference>
<dbReference type="SMART" id="SM00857">
    <property type="entry name" value="Resolvase"/>
    <property type="match status" value="1"/>
</dbReference>
<dbReference type="GO" id="GO:0000150">
    <property type="term" value="F:DNA strand exchange activity"/>
    <property type="evidence" value="ECO:0007669"/>
    <property type="project" value="InterPro"/>
</dbReference>